<keyword evidence="1" id="KW-0812">Transmembrane</keyword>
<accession>A0ABP9UN53</accession>
<evidence type="ECO:0000313" key="4">
    <source>
        <dbReference type="Proteomes" id="UP001476282"/>
    </source>
</evidence>
<evidence type="ECO:0000259" key="2">
    <source>
        <dbReference type="Pfam" id="PF03372"/>
    </source>
</evidence>
<dbReference type="Pfam" id="PF03372">
    <property type="entry name" value="Exo_endo_phos"/>
    <property type="match status" value="1"/>
</dbReference>
<dbReference type="InterPro" id="IPR005135">
    <property type="entry name" value="Endo/exonuclease/phosphatase"/>
</dbReference>
<gene>
    <name evidence="3" type="ORF">Hsar01_01318</name>
</gene>
<evidence type="ECO:0000313" key="3">
    <source>
        <dbReference type="EMBL" id="GAA5482102.1"/>
    </source>
</evidence>
<feature type="transmembrane region" description="Helical" evidence="1">
    <location>
        <begin position="37"/>
        <end position="55"/>
    </location>
</feature>
<dbReference type="InterPro" id="IPR036691">
    <property type="entry name" value="Endo/exonu/phosph_ase_sf"/>
</dbReference>
<keyword evidence="1" id="KW-1133">Transmembrane helix</keyword>
<proteinExistence type="predicted"/>
<keyword evidence="1" id="KW-0472">Membrane</keyword>
<sequence>MKLRWQALARLAAAGSWVALACHLVGDLTLPTAIVSYALPWLVLGLVGGSLLPVLKGRWRLGALPALGFGLWGCTQSFNFAGTPVDPGRPVFQAMTWNAGRQLAGHPEWWKFPADVVVITEAGDLSAVWNLFRQATPGLTWRRLDTGILLGVRGRLGETKNFGVHDRFRCSRVPVRLRSGAELDVIAVDIHSQPWLSRKPSLDGIFHEAARDRPTLVMGDFNTPIESRLLGRATGDRFQCANTGAHAGFRESWPWMIPLLTLDQIWSDRRMPAVECRSEGRSSDHRAVLARLSVPRS</sequence>
<dbReference type="RefSeq" id="WP_353566249.1">
    <property type="nucleotide sequence ID" value="NZ_BAABRI010000006.1"/>
</dbReference>
<dbReference type="EMBL" id="BAABRI010000006">
    <property type="protein sequence ID" value="GAA5482102.1"/>
    <property type="molecule type" value="Genomic_DNA"/>
</dbReference>
<comment type="caution">
    <text evidence="3">The sequence shown here is derived from an EMBL/GenBank/DDBJ whole genome shotgun (WGS) entry which is preliminary data.</text>
</comment>
<organism evidence="3 4">
    <name type="scientific">Haloferula sargassicola</name>
    <dbReference type="NCBI Taxonomy" id="490096"/>
    <lineage>
        <taxon>Bacteria</taxon>
        <taxon>Pseudomonadati</taxon>
        <taxon>Verrucomicrobiota</taxon>
        <taxon>Verrucomicrobiia</taxon>
        <taxon>Verrucomicrobiales</taxon>
        <taxon>Verrucomicrobiaceae</taxon>
        <taxon>Haloferula</taxon>
    </lineage>
</organism>
<reference evidence="3 4" key="1">
    <citation type="submission" date="2024-02" db="EMBL/GenBank/DDBJ databases">
        <title>Haloferula sargassicola NBRC 104335.</title>
        <authorList>
            <person name="Ichikawa N."/>
            <person name="Katano-Makiyama Y."/>
            <person name="Hidaka K."/>
        </authorList>
    </citation>
    <scope>NUCLEOTIDE SEQUENCE [LARGE SCALE GENOMIC DNA]</scope>
    <source>
        <strain evidence="3 4">NBRC 104335</strain>
    </source>
</reference>
<protein>
    <recommendedName>
        <fullName evidence="2">Endonuclease/exonuclease/phosphatase domain-containing protein</fullName>
    </recommendedName>
</protein>
<evidence type="ECO:0000256" key="1">
    <source>
        <dbReference type="SAM" id="Phobius"/>
    </source>
</evidence>
<name>A0ABP9UN53_9BACT</name>
<dbReference type="Gene3D" id="3.60.10.10">
    <property type="entry name" value="Endonuclease/exonuclease/phosphatase"/>
    <property type="match status" value="1"/>
</dbReference>
<dbReference type="Proteomes" id="UP001476282">
    <property type="component" value="Unassembled WGS sequence"/>
</dbReference>
<feature type="domain" description="Endonuclease/exonuclease/phosphatase" evidence="2">
    <location>
        <begin position="113"/>
        <end position="285"/>
    </location>
</feature>
<keyword evidence="4" id="KW-1185">Reference proteome</keyword>
<dbReference type="PROSITE" id="PS51257">
    <property type="entry name" value="PROKAR_LIPOPROTEIN"/>
    <property type="match status" value="1"/>
</dbReference>
<dbReference type="SUPFAM" id="SSF56219">
    <property type="entry name" value="DNase I-like"/>
    <property type="match status" value="1"/>
</dbReference>